<comment type="caution">
    <text evidence="2">The sequence shown here is derived from an EMBL/GenBank/DDBJ whole genome shotgun (WGS) entry which is preliminary data.</text>
</comment>
<protein>
    <recommendedName>
        <fullName evidence="1">DUF1023 domain-containing protein</fullName>
    </recommendedName>
</protein>
<dbReference type="EMBL" id="MQUR01000041">
    <property type="protein sequence ID" value="OLZ64632.1"/>
    <property type="molecule type" value="Genomic_DNA"/>
</dbReference>
<name>A0ABX3G134_9ACTN</name>
<feature type="domain" description="DUF1023" evidence="1">
    <location>
        <begin position="5"/>
        <end position="49"/>
    </location>
</feature>
<dbReference type="Pfam" id="PF06259">
    <property type="entry name" value="Abhydrolase_8"/>
    <property type="match status" value="1"/>
</dbReference>
<dbReference type="Proteomes" id="UP000187151">
    <property type="component" value="Unassembled WGS sequence"/>
</dbReference>
<reference evidence="2 3" key="1">
    <citation type="submission" date="2016-01" db="EMBL/GenBank/DDBJ databases">
        <title>Streptomyces amritsarensis strain MTCC 11845 genome sequencing and assembly.</title>
        <authorList>
            <person name="Sharma D."/>
            <person name="Nair G.R."/>
            <person name="Kaur G."/>
            <person name="Manhas R.K."/>
            <person name="Mayilraj S."/>
        </authorList>
    </citation>
    <scope>NUCLEOTIDE SEQUENCE [LARGE SCALE GENOMIC DNA]</scope>
    <source>
        <strain evidence="2 3">MTCC 11845</strain>
    </source>
</reference>
<sequence length="123" mass="13447">MHVDLPVDSAIMLGSPGVGVDHAKDLNIPPDRIFAATADHDLINLAPPVGRDPLSPKAWWDTFDDHTIVHGTDPTTDDFGGQVFEVPDGKWPVEDWEMMPAHSQYWDDKPLRSLAGIVTGGKP</sequence>
<accession>A0ABX3G134</accession>
<proteinExistence type="predicted"/>
<gene>
    <name evidence="2" type="ORF">AVW11_18530</name>
</gene>
<evidence type="ECO:0000313" key="3">
    <source>
        <dbReference type="Proteomes" id="UP000187151"/>
    </source>
</evidence>
<evidence type="ECO:0000313" key="2">
    <source>
        <dbReference type="EMBL" id="OLZ64632.1"/>
    </source>
</evidence>
<dbReference type="InterPro" id="IPR010427">
    <property type="entry name" value="DUF1023"/>
</dbReference>
<evidence type="ECO:0000259" key="1">
    <source>
        <dbReference type="Pfam" id="PF06259"/>
    </source>
</evidence>
<keyword evidence="3" id="KW-1185">Reference proteome</keyword>
<organism evidence="2 3">
    <name type="scientific">Streptomyces amritsarensis</name>
    <dbReference type="NCBI Taxonomy" id="681158"/>
    <lineage>
        <taxon>Bacteria</taxon>
        <taxon>Bacillati</taxon>
        <taxon>Actinomycetota</taxon>
        <taxon>Actinomycetes</taxon>
        <taxon>Kitasatosporales</taxon>
        <taxon>Streptomycetaceae</taxon>
        <taxon>Streptomyces</taxon>
    </lineage>
</organism>